<proteinExistence type="predicted"/>
<dbReference type="SUPFAM" id="SSF64288">
    <property type="entry name" value="Chorismate lyase-like"/>
    <property type="match status" value="1"/>
</dbReference>
<evidence type="ECO:0000313" key="3">
    <source>
        <dbReference type="Proteomes" id="UP001596337"/>
    </source>
</evidence>
<dbReference type="RefSeq" id="WP_345405620.1">
    <property type="nucleotide sequence ID" value="NZ_BAABLA010000120.1"/>
</dbReference>
<dbReference type="Pfam" id="PF07702">
    <property type="entry name" value="UTRA"/>
    <property type="match status" value="1"/>
</dbReference>
<dbReference type="Proteomes" id="UP001596337">
    <property type="component" value="Unassembled WGS sequence"/>
</dbReference>
<dbReference type="Gene3D" id="3.40.1410.10">
    <property type="entry name" value="Chorismate lyase-like"/>
    <property type="match status" value="1"/>
</dbReference>
<name>A0ABW2C0A9_9PSEU</name>
<dbReference type="InterPro" id="IPR050679">
    <property type="entry name" value="Bact_HTH_transcr_reg"/>
</dbReference>
<evidence type="ECO:0000259" key="1">
    <source>
        <dbReference type="SMART" id="SM00866"/>
    </source>
</evidence>
<keyword evidence="3" id="KW-1185">Reference proteome</keyword>
<protein>
    <submittedName>
        <fullName evidence="2">GntR family transcriptional regulator</fullName>
    </submittedName>
</protein>
<comment type="caution">
    <text evidence="2">The sequence shown here is derived from an EMBL/GenBank/DDBJ whole genome shotgun (WGS) entry which is preliminary data.</text>
</comment>
<dbReference type="PANTHER" id="PTHR44846:SF17">
    <property type="entry name" value="GNTR-FAMILY TRANSCRIPTIONAL REGULATOR"/>
    <property type="match status" value="1"/>
</dbReference>
<dbReference type="SMART" id="SM00866">
    <property type="entry name" value="UTRA"/>
    <property type="match status" value="1"/>
</dbReference>
<organism evidence="2 3">
    <name type="scientific">Haloechinothrix salitolerans</name>
    <dbReference type="NCBI Taxonomy" id="926830"/>
    <lineage>
        <taxon>Bacteria</taxon>
        <taxon>Bacillati</taxon>
        <taxon>Actinomycetota</taxon>
        <taxon>Actinomycetes</taxon>
        <taxon>Pseudonocardiales</taxon>
        <taxon>Pseudonocardiaceae</taxon>
        <taxon>Haloechinothrix</taxon>
    </lineage>
</organism>
<gene>
    <name evidence="2" type="ORF">ACFQGD_10365</name>
</gene>
<reference evidence="3" key="1">
    <citation type="journal article" date="2019" name="Int. J. Syst. Evol. Microbiol.">
        <title>The Global Catalogue of Microorganisms (GCM) 10K type strain sequencing project: providing services to taxonomists for standard genome sequencing and annotation.</title>
        <authorList>
            <consortium name="The Broad Institute Genomics Platform"/>
            <consortium name="The Broad Institute Genome Sequencing Center for Infectious Disease"/>
            <person name="Wu L."/>
            <person name="Ma J."/>
        </authorList>
    </citation>
    <scope>NUCLEOTIDE SEQUENCE [LARGE SCALE GENOMIC DNA]</scope>
    <source>
        <strain evidence="3">KCTC 32255</strain>
    </source>
</reference>
<dbReference type="PANTHER" id="PTHR44846">
    <property type="entry name" value="MANNOSYL-D-GLYCERATE TRANSPORT/METABOLISM SYSTEM REPRESSOR MNGR-RELATED"/>
    <property type="match status" value="1"/>
</dbReference>
<accession>A0ABW2C0A9</accession>
<dbReference type="InterPro" id="IPR028978">
    <property type="entry name" value="Chorismate_lyase_/UTRA_dom_sf"/>
</dbReference>
<sequence length="140" mass="15408">MRVYFERADAVTASALDIDEGTEVCVRDRVMSADGIPVQLAASRLPREITRDTTIEETDTGPGGLYSRLEDAGHTLDHFVERVSARLATHDEQAKLQLPEGTPVILVTRIAYNTDGRALEVNAMTMSADRYELVYELPAG</sequence>
<feature type="domain" description="UbiC transcription regulator-associated" evidence="1">
    <location>
        <begin position="1"/>
        <end position="132"/>
    </location>
</feature>
<evidence type="ECO:0000313" key="2">
    <source>
        <dbReference type="EMBL" id="MFC6867554.1"/>
    </source>
</evidence>
<dbReference type="InterPro" id="IPR011663">
    <property type="entry name" value="UTRA"/>
</dbReference>
<dbReference type="EMBL" id="JBHSXX010000001">
    <property type="protein sequence ID" value="MFC6867554.1"/>
    <property type="molecule type" value="Genomic_DNA"/>
</dbReference>